<dbReference type="GO" id="GO:0016746">
    <property type="term" value="F:acyltransferase activity"/>
    <property type="evidence" value="ECO:0007669"/>
    <property type="project" value="UniProtKB-KW"/>
</dbReference>
<comment type="similarity">
    <text evidence="1">Belongs to the plant acyltransferase family.</text>
</comment>
<proteinExistence type="inferred from homology"/>
<sequence length="442" mass="48666">MTSEIKVEVTQEEIIRPSSPTPHHLRSSNLSVFDQLTPQVYVSVLLFYPSNNGDSHSLAAERSKILKRSLSEVLTHFYPFAGTIQSKDVSICCNDHGAKFFEARVNCPLSQVFDKPDLGMLKQLHPNAIESGAQSGTGHLLLVQANFFECGGMAIVVNISHKLIDAYTLCKFINSWSAISLSSVSTDHVVPPVEFGAAASLFPPLDFLSSTRASVGFVKYNCITKRFVFDASKIATLKLKAASATVPNPTRVEVVSALIWKCAMEASSSNSGVIRPSIWCQFVNMRKILPQSPAENLLGNLVGYSVAKTQESEVEHDLGSLVFKLRRGFEELKEKYGNGISSEDVFQQFNELGKLIGKVDIDNYCLTSWCRFPFYEADFGWGKPSWLSNIPSTAELKNMISLVDVSDGIGIEARLTLKEEDMAVIESNEELLAYASLNPCVV</sequence>
<keyword evidence="3" id="KW-0012">Acyltransferase</keyword>
<dbReference type="Gene3D" id="3.30.559.10">
    <property type="entry name" value="Chloramphenicol acetyltransferase-like domain"/>
    <property type="match status" value="2"/>
</dbReference>
<dbReference type="PANTHER" id="PTHR31623">
    <property type="entry name" value="F21J9.9"/>
    <property type="match status" value="1"/>
</dbReference>
<gene>
    <name evidence="5" type="primary">LOC110771975</name>
</gene>
<organism evidence="4 5">
    <name type="scientific">Prunus avium</name>
    <name type="common">Cherry</name>
    <name type="synonym">Cerasus avium</name>
    <dbReference type="NCBI Taxonomy" id="42229"/>
    <lineage>
        <taxon>Eukaryota</taxon>
        <taxon>Viridiplantae</taxon>
        <taxon>Streptophyta</taxon>
        <taxon>Embryophyta</taxon>
        <taxon>Tracheophyta</taxon>
        <taxon>Spermatophyta</taxon>
        <taxon>Magnoliopsida</taxon>
        <taxon>eudicotyledons</taxon>
        <taxon>Gunneridae</taxon>
        <taxon>Pentapetalae</taxon>
        <taxon>rosids</taxon>
        <taxon>fabids</taxon>
        <taxon>Rosales</taxon>
        <taxon>Rosaceae</taxon>
        <taxon>Amygdaloideae</taxon>
        <taxon>Amygdaleae</taxon>
        <taxon>Prunus</taxon>
    </lineage>
</organism>
<keyword evidence="2" id="KW-0808">Transferase</keyword>
<evidence type="ECO:0000256" key="1">
    <source>
        <dbReference type="ARBA" id="ARBA00009861"/>
    </source>
</evidence>
<dbReference type="Pfam" id="PF02458">
    <property type="entry name" value="Transferase"/>
    <property type="match status" value="1"/>
</dbReference>
<dbReference type="Proteomes" id="UP000515124">
    <property type="component" value="Unplaced"/>
</dbReference>
<keyword evidence="4" id="KW-1185">Reference proteome</keyword>
<name>A0A6P5TYA2_PRUAV</name>
<dbReference type="GeneID" id="110771975"/>
<dbReference type="InterPro" id="IPR023213">
    <property type="entry name" value="CAT-like_dom_sf"/>
</dbReference>
<dbReference type="KEGG" id="pavi:110771975"/>
<evidence type="ECO:0000256" key="2">
    <source>
        <dbReference type="ARBA" id="ARBA00022679"/>
    </source>
</evidence>
<dbReference type="RefSeq" id="XP_021832035.1">
    <property type="nucleotide sequence ID" value="XM_021976343.1"/>
</dbReference>
<accession>A0A6P5TYA2</accession>
<dbReference type="PANTHER" id="PTHR31623:SF122">
    <property type="entry name" value="HXXXD-TYPE ACYL-TRANSFERASE FAMILY PROTEIN"/>
    <property type="match status" value="1"/>
</dbReference>
<evidence type="ECO:0000256" key="3">
    <source>
        <dbReference type="ARBA" id="ARBA00023315"/>
    </source>
</evidence>
<evidence type="ECO:0000313" key="5">
    <source>
        <dbReference type="RefSeq" id="XP_021832035.1"/>
    </source>
</evidence>
<evidence type="ECO:0000313" key="4">
    <source>
        <dbReference type="Proteomes" id="UP000515124"/>
    </source>
</evidence>
<reference evidence="5" key="1">
    <citation type="submission" date="2025-08" db="UniProtKB">
        <authorList>
            <consortium name="RefSeq"/>
        </authorList>
    </citation>
    <scope>IDENTIFICATION</scope>
</reference>
<protein>
    <submittedName>
        <fullName evidence="5">BAHD acyltransferase BIA1-like</fullName>
    </submittedName>
</protein>
<dbReference type="Gramene" id="Pav_sc0000095.1_g100.1.br:mrna">
    <property type="protein sequence ID" value="Pav_sc0000095.1_g100.1.br:CDS:1"/>
    <property type="gene ID" value="Pav_sc0000095.1_g100.1.br"/>
</dbReference>
<dbReference type="AlphaFoldDB" id="A0A6P5TYA2"/>